<proteinExistence type="inferred from homology"/>
<organism evidence="2 3">
    <name type="scientific">Orenia marismortui</name>
    <dbReference type="NCBI Taxonomy" id="46469"/>
    <lineage>
        <taxon>Bacteria</taxon>
        <taxon>Bacillati</taxon>
        <taxon>Bacillota</taxon>
        <taxon>Clostridia</taxon>
        <taxon>Halanaerobiales</taxon>
        <taxon>Halobacteroidaceae</taxon>
        <taxon>Orenia</taxon>
    </lineage>
</organism>
<evidence type="ECO:0000313" key="3">
    <source>
        <dbReference type="Proteomes" id="UP000295832"/>
    </source>
</evidence>
<dbReference type="Pfam" id="PF02679">
    <property type="entry name" value="ComA"/>
    <property type="match status" value="1"/>
</dbReference>
<sequence length="279" mass="31759">MDRSFKNGWDLDIEFPLVGREDKPRRNGLTMVLDKGLGIYQTEDLLEIAADYIDFLKLSFGTSALYPKKLLQKKIDIVRGYGLDIYPGGTFLEVAIVQDKWEEYLYKAKDLGFTAIEVSDGTIDLTSNLRSIIIKKAKNLGFKVFTEIGKKDKEEEFKTHQMIKQLKRDIADGAYKVIIEARESGKGVSIYDDSGEADEFKLKKLLLEAPHPTDIIWEAPLKKQQVYFINMLGNNVNLGNINSRDIIALESLRTGLRGDTFKRTLDIKHNSDTIIEMDL</sequence>
<dbReference type="PANTHER" id="PTHR48413:SF1">
    <property type="entry name" value="PROTEIN HEAT-STRESS-ASSOCIATED 32"/>
    <property type="match status" value="1"/>
</dbReference>
<dbReference type="SUPFAM" id="SSF102110">
    <property type="entry name" value="(2r)-phospho-3-sulfolactate synthase ComA"/>
    <property type="match status" value="1"/>
</dbReference>
<name>A0A4V3GYC7_9FIRM</name>
<keyword evidence="3" id="KW-1185">Reference proteome</keyword>
<reference evidence="2 3" key="1">
    <citation type="submission" date="2019-03" db="EMBL/GenBank/DDBJ databases">
        <title>Subsurface microbial communities from deep shales in Ohio and West Virginia, USA.</title>
        <authorList>
            <person name="Wrighton K."/>
        </authorList>
    </citation>
    <scope>NUCLEOTIDE SEQUENCE [LARGE SCALE GENOMIC DNA]</scope>
    <source>
        <strain evidence="2 3">MSL 6dP</strain>
    </source>
</reference>
<dbReference type="InterPro" id="IPR013785">
    <property type="entry name" value="Aldolase_TIM"/>
</dbReference>
<dbReference type="AlphaFoldDB" id="A0A4V3GYC7"/>
<dbReference type="EMBL" id="SOEG01000012">
    <property type="protein sequence ID" value="TDX51545.1"/>
    <property type="molecule type" value="Genomic_DNA"/>
</dbReference>
<dbReference type="Gene3D" id="3.20.20.70">
    <property type="entry name" value="Aldolase class I"/>
    <property type="match status" value="1"/>
</dbReference>
<accession>A0A4V3GYC7</accession>
<dbReference type="STRING" id="926561.GCA_000379025_00163"/>
<dbReference type="PANTHER" id="PTHR48413">
    <property type="match status" value="1"/>
</dbReference>
<dbReference type="Proteomes" id="UP000295832">
    <property type="component" value="Unassembled WGS sequence"/>
</dbReference>
<evidence type="ECO:0000256" key="1">
    <source>
        <dbReference type="ARBA" id="ARBA00010424"/>
    </source>
</evidence>
<gene>
    <name evidence="2" type="ORF">C7959_11245</name>
</gene>
<protein>
    <submittedName>
        <fullName evidence="2">Phosphosulfolactate synthase</fullName>
    </submittedName>
</protein>
<dbReference type="InterPro" id="IPR036112">
    <property type="entry name" value="ComA_synth_sf"/>
</dbReference>
<comment type="similarity">
    <text evidence="1">Belongs to the phosphosulfolactate synthase family.</text>
</comment>
<dbReference type="InterPro" id="IPR003830">
    <property type="entry name" value="ComA_synth"/>
</dbReference>
<evidence type="ECO:0000313" key="2">
    <source>
        <dbReference type="EMBL" id="TDX51545.1"/>
    </source>
</evidence>
<comment type="caution">
    <text evidence="2">The sequence shown here is derived from an EMBL/GenBank/DDBJ whole genome shotgun (WGS) entry which is preliminary data.</text>
</comment>
<dbReference type="RefSeq" id="WP_134116623.1">
    <property type="nucleotide sequence ID" value="NZ_SOEG01000012.1"/>
</dbReference>